<reference evidence="4 5" key="1">
    <citation type="submission" date="2017-02" db="EMBL/GenBank/DDBJ databases">
        <authorList>
            <person name="Peterson S.W."/>
        </authorList>
    </citation>
    <scope>NUCLEOTIDE SEQUENCE [LARGE SCALE GENOMIC DNA]</scope>
    <source>
        <strain evidence="4 5">USBA 369</strain>
    </source>
</reference>
<sequence>MTNALPTPSAAEAGARRFTWPGTRVLVVDDAITIRLFCRQILEKAGFEVIEAINGLEGLEQLLQGTIDLIVVDVNMQKMDGYEMLREVRRQPVLSAIPAVMMSTKSKPEDVDKAYAAGANYYLFKPIRPEPFLACVRLLTATVQ</sequence>
<dbReference type="RefSeq" id="WP_078709649.1">
    <property type="nucleotide sequence ID" value="NZ_FUXL01000014.1"/>
</dbReference>
<evidence type="ECO:0000313" key="4">
    <source>
        <dbReference type="EMBL" id="SKA31521.1"/>
    </source>
</evidence>
<dbReference type="InterPro" id="IPR001789">
    <property type="entry name" value="Sig_transdc_resp-reg_receiver"/>
</dbReference>
<evidence type="ECO:0000313" key="5">
    <source>
        <dbReference type="Proteomes" id="UP000190135"/>
    </source>
</evidence>
<dbReference type="STRING" id="1365950.SAMN05428963_11418"/>
<dbReference type="EMBL" id="FUXL01000014">
    <property type="protein sequence ID" value="SKA31521.1"/>
    <property type="molecule type" value="Genomic_DNA"/>
</dbReference>
<dbReference type="InterPro" id="IPR011006">
    <property type="entry name" value="CheY-like_superfamily"/>
</dbReference>
<keyword evidence="5" id="KW-1185">Reference proteome</keyword>
<evidence type="ECO:0000256" key="1">
    <source>
        <dbReference type="ARBA" id="ARBA00022553"/>
    </source>
</evidence>
<evidence type="ECO:0000259" key="3">
    <source>
        <dbReference type="PROSITE" id="PS50110"/>
    </source>
</evidence>
<name>A0A1T4SUD6_9HYPH</name>
<dbReference type="Proteomes" id="UP000190135">
    <property type="component" value="Unassembled WGS sequence"/>
</dbReference>
<dbReference type="SUPFAM" id="SSF52172">
    <property type="entry name" value="CheY-like"/>
    <property type="match status" value="1"/>
</dbReference>
<accession>A0A1T4SUD6</accession>
<organism evidence="4 5">
    <name type="scientific">Consotaella salsifontis</name>
    <dbReference type="NCBI Taxonomy" id="1365950"/>
    <lineage>
        <taxon>Bacteria</taxon>
        <taxon>Pseudomonadati</taxon>
        <taxon>Pseudomonadota</taxon>
        <taxon>Alphaproteobacteria</taxon>
        <taxon>Hyphomicrobiales</taxon>
        <taxon>Aurantimonadaceae</taxon>
        <taxon>Consotaella</taxon>
    </lineage>
</organism>
<dbReference type="AlphaFoldDB" id="A0A1T4SUD6"/>
<dbReference type="OrthoDB" id="9786548at2"/>
<dbReference type="PANTHER" id="PTHR44591:SF25">
    <property type="entry name" value="CHEMOTAXIS TWO-COMPONENT RESPONSE REGULATOR"/>
    <property type="match status" value="1"/>
</dbReference>
<dbReference type="Pfam" id="PF00072">
    <property type="entry name" value="Response_reg"/>
    <property type="match status" value="1"/>
</dbReference>
<keyword evidence="1 2" id="KW-0597">Phosphoprotein</keyword>
<feature type="domain" description="Response regulatory" evidence="3">
    <location>
        <begin position="24"/>
        <end position="140"/>
    </location>
</feature>
<dbReference type="Gene3D" id="3.40.50.2300">
    <property type="match status" value="1"/>
</dbReference>
<dbReference type="PROSITE" id="PS50110">
    <property type="entry name" value="RESPONSE_REGULATORY"/>
    <property type="match status" value="1"/>
</dbReference>
<dbReference type="InterPro" id="IPR050595">
    <property type="entry name" value="Bact_response_regulator"/>
</dbReference>
<dbReference type="SMART" id="SM00448">
    <property type="entry name" value="REC"/>
    <property type="match status" value="1"/>
</dbReference>
<dbReference type="PANTHER" id="PTHR44591">
    <property type="entry name" value="STRESS RESPONSE REGULATOR PROTEIN 1"/>
    <property type="match status" value="1"/>
</dbReference>
<proteinExistence type="predicted"/>
<feature type="modified residue" description="4-aspartylphosphate" evidence="2">
    <location>
        <position position="73"/>
    </location>
</feature>
<protein>
    <submittedName>
        <fullName evidence="4">Two-component system, chemotaxis family, response regulator CheY</fullName>
    </submittedName>
</protein>
<dbReference type="GO" id="GO:0000160">
    <property type="term" value="P:phosphorelay signal transduction system"/>
    <property type="evidence" value="ECO:0007669"/>
    <property type="project" value="InterPro"/>
</dbReference>
<gene>
    <name evidence="4" type="ORF">SAMN05428963_11418</name>
</gene>
<evidence type="ECO:0000256" key="2">
    <source>
        <dbReference type="PROSITE-ProRule" id="PRU00169"/>
    </source>
</evidence>